<evidence type="ECO:0000313" key="3">
    <source>
        <dbReference type="Proteomes" id="UP000317291"/>
    </source>
</evidence>
<feature type="transmembrane region" description="Helical" evidence="1">
    <location>
        <begin position="34"/>
        <end position="52"/>
    </location>
</feature>
<proteinExistence type="predicted"/>
<keyword evidence="3" id="KW-1185">Reference proteome</keyword>
<name>A0A5C5R6Z4_9ACTN</name>
<dbReference type="EMBL" id="VIGW01000012">
    <property type="protein sequence ID" value="TWS18164.1"/>
    <property type="molecule type" value="Genomic_DNA"/>
</dbReference>
<comment type="caution">
    <text evidence="2">The sequence shown here is derived from an EMBL/GenBank/DDBJ whole genome shotgun (WGS) entry which is preliminary data.</text>
</comment>
<protein>
    <submittedName>
        <fullName evidence="2">Uncharacterized protein</fullName>
    </submittedName>
</protein>
<organism evidence="2 3">
    <name type="scientific">Tsukamurella asaccharolytica</name>
    <dbReference type="NCBI Taxonomy" id="2592067"/>
    <lineage>
        <taxon>Bacteria</taxon>
        <taxon>Bacillati</taxon>
        <taxon>Actinomycetota</taxon>
        <taxon>Actinomycetes</taxon>
        <taxon>Mycobacteriales</taxon>
        <taxon>Tsukamurellaceae</taxon>
        <taxon>Tsukamurella</taxon>
    </lineage>
</organism>
<sequence length="157" mass="16472">MTDNTASPTPEEARRALDLADRASVATPADRTRLVRGLVAIGLAVGALVLALRLTVGNPDAPQWFRLGGLFVVTALYLVAVAAATILMRRASAAPRGFTLRYNLGLGVTMLLYAVYVAVPSVRGDDALPWPWAIAAALVTVIPALLGARAISTLALR</sequence>
<dbReference type="AlphaFoldDB" id="A0A5C5R6Z4"/>
<keyword evidence="1" id="KW-1133">Transmembrane helix</keyword>
<dbReference type="OrthoDB" id="4773975at2"/>
<accession>A0A5C5R6Z4</accession>
<evidence type="ECO:0000313" key="2">
    <source>
        <dbReference type="EMBL" id="TWS18164.1"/>
    </source>
</evidence>
<gene>
    <name evidence="2" type="ORF">FK529_16790</name>
</gene>
<feature type="transmembrane region" description="Helical" evidence="1">
    <location>
        <begin position="64"/>
        <end position="88"/>
    </location>
</feature>
<evidence type="ECO:0000256" key="1">
    <source>
        <dbReference type="SAM" id="Phobius"/>
    </source>
</evidence>
<feature type="transmembrane region" description="Helical" evidence="1">
    <location>
        <begin position="130"/>
        <end position="151"/>
    </location>
</feature>
<keyword evidence="1" id="KW-0472">Membrane</keyword>
<keyword evidence="1" id="KW-0812">Transmembrane</keyword>
<feature type="transmembrane region" description="Helical" evidence="1">
    <location>
        <begin position="100"/>
        <end position="118"/>
    </location>
</feature>
<dbReference type="RefSeq" id="WP_146563330.1">
    <property type="nucleotide sequence ID" value="NZ_VIGW01000012.1"/>
</dbReference>
<dbReference type="Proteomes" id="UP000317291">
    <property type="component" value="Unassembled WGS sequence"/>
</dbReference>
<reference evidence="2 3" key="1">
    <citation type="submission" date="2019-06" db="EMBL/GenBank/DDBJ databases">
        <title>Tsukamurella conjunctivitidis sp. nov., Tsukamurella assacharolytica sp. nov. and Tsukamurella sputae sp. nov. isolated from patients with conjunctivitis, bacteraemia (lymphoma) and respiratory infection (sputum) in Hong Kong.</title>
        <authorList>
            <person name="Teng J.L.L."/>
            <person name="Lee H.H."/>
            <person name="Fong J.Y.H."/>
            <person name="Fok K.M.N."/>
            <person name="Lau S.K.P."/>
            <person name="Woo P.C.Y."/>
        </authorList>
    </citation>
    <scope>NUCLEOTIDE SEQUENCE [LARGE SCALE GENOMIC DNA]</scope>
    <source>
        <strain evidence="2 3">HKU71</strain>
    </source>
</reference>